<evidence type="ECO:0000313" key="6">
    <source>
        <dbReference type="Proteomes" id="UP000598775"/>
    </source>
</evidence>
<comment type="caution">
    <text evidence="5">The sequence shown here is derived from an EMBL/GenBank/DDBJ whole genome shotgun (WGS) entry which is preliminary data.</text>
</comment>
<dbReference type="PROSITE" id="PS51078">
    <property type="entry name" value="ICLR_ED"/>
    <property type="match status" value="1"/>
</dbReference>
<evidence type="ECO:0000256" key="1">
    <source>
        <dbReference type="ARBA" id="ARBA00023015"/>
    </source>
</evidence>
<proteinExistence type="predicted"/>
<dbReference type="SUPFAM" id="SSF55781">
    <property type="entry name" value="GAF domain-like"/>
    <property type="match status" value="1"/>
</dbReference>
<dbReference type="Pfam" id="PF09339">
    <property type="entry name" value="HTH_IclR"/>
    <property type="match status" value="1"/>
</dbReference>
<dbReference type="Gene3D" id="1.10.10.10">
    <property type="entry name" value="Winged helix-like DNA-binding domain superfamily/Winged helix DNA-binding domain"/>
    <property type="match status" value="1"/>
</dbReference>
<evidence type="ECO:0000256" key="3">
    <source>
        <dbReference type="ARBA" id="ARBA00023163"/>
    </source>
</evidence>
<accession>A0A917F1R9</accession>
<dbReference type="InterPro" id="IPR014757">
    <property type="entry name" value="Tscrpt_reg_IclR_C"/>
</dbReference>
<dbReference type="InterPro" id="IPR005471">
    <property type="entry name" value="Tscrpt_reg_IclR_N"/>
</dbReference>
<feature type="domain" description="IclR-ED" evidence="4">
    <location>
        <begin position="69"/>
        <end position="251"/>
    </location>
</feature>
<evidence type="ECO:0000313" key="5">
    <source>
        <dbReference type="EMBL" id="GGF36297.1"/>
    </source>
</evidence>
<dbReference type="EMBL" id="BMGP01000006">
    <property type="protein sequence ID" value="GGF36297.1"/>
    <property type="molecule type" value="Genomic_DNA"/>
</dbReference>
<name>A0A917F1R9_9MICO</name>
<dbReference type="GO" id="GO:0003677">
    <property type="term" value="F:DNA binding"/>
    <property type="evidence" value="ECO:0007669"/>
    <property type="project" value="UniProtKB-KW"/>
</dbReference>
<dbReference type="Gene3D" id="3.30.450.40">
    <property type="match status" value="1"/>
</dbReference>
<sequence>MAVSEGTSRVLGHCRNAVETLAARGPLPPAEVAKSIGVPRPSAYRLASALVHAGLAVQYPDGTVGLSTLWLALGDSALASAAKWFTRDDLLRTLRDETRLTVFLCIPRSNRTVCVRRLHGKSVQVLILKPGGSLPLNIGGVGRITLAFGPHSLDEFLRSADPQPATSFSITQADDLRADVALSRSQGYCLSDNDSTVGVAAIAVPVFGDDGEFLAALSVAGRREEVLDDEAQFSRTLLDTARLIAPRRANG</sequence>
<dbReference type="InterPro" id="IPR050707">
    <property type="entry name" value="HTH_MetabolicPath_Reg"/>
</dbReference>
<organism evidence="5 6">
    <name type="scientific">Subtercola lobariae</name>
    <dbReference type="NCBI Taxonomy" id="1588641"/>
    <lineage>
        <taxon>Bacteria</taxon>
        <taxon>Bacillati</taxon>
        <taxon>Actinomycetota</taxon>
        <taxon>Actinomycetes</taxon>
        <taxon>Micrococcales</taxon>
        <taxon>Microbacteriaceae</taxon>
        <taxon>Subtercola</taxon>
    </lineage>
</organism>
<gene>
    <name evidence="5" type="ORF">GCM10011399_31510</name>
</gene>
<keyword evidence="2" id="KW-0238">DNA-binding</keyword>
<dbReference type="Proteomes" id="UP000598775">
    <property type="component" value="Unassembled WGS sequence"/>
</dbReference>
<dbReference type="PANTHER" id="PTHR30136:SF35">
    <property type="entry name" value="HTH-TYPE TRANSCRIPTIONAL REGULATOR RV1719"/>
    <property type="match status" value="1"/>
</dbReference>
<dbReference type="InterPro" id="IPR029016">
    <property type="entry name" value="GAF-like_dom_sf"/>
</dbReference>
<evidence type="ECO:0000256" key="2">
    <source>
        <dbReference type="ARBA" id="ARBA00023125"/>
    </source>
</evidence>
<dbReference type="GO" id="GO:0045892">
    <property type="term" value="P:negative regulation of DNA-templated transcription"/>
    <property type="evidence" value="ECO:0007669"/>
    <property type="project" value="TreeGrafter"/>
</dbReference>
<reference evidence="5 6" key="1">
    <citation type="journal article" date="2014" name="Int. J. Syst. Evol. Microbiol.">
        <title>Complete genome sequence of Corynebacterium casei LMG S-19264T (=DSM 44701T), isolated from a smear-ripened cheese.</title>
        <authorList>
            <consortium name="US DOE Joint Genome Institute (JGI-PGF)"/>
            <person name="Walter F."/>
            <person name="Albersmeier A."/>
            <person name="Kalinowski J."/>
            <person name="Ruckert C."/>
        </authorList>
    </citation>
    <scope>NUCLEOTIDE SEQUENCE [LARGE SCALE GENOMIC DNA]</scope>
    <source>
        <strain evidence="5 6">CGMCC 1.12976</strain>
    </source>
</reference>
<dbReference type="AlphaFoldDB" id="A0A917F1R9"/>
<dbReference type="RefSeq" id="WP_239083254.1">
    <property type="nucleotide sequence ID" value="NZ_BMGP01000006.1"/>
</dbReference>
<protein>
    <submittedName>
        <fullName evidence="5">IclR family transcriptional regulator</fullName>
    </submittedName>
</protein>
<dbReference type="SUPFAM" id="SSF46785">
    <property type="entry name" value="Winged helix' DNA-binding domain"/>
    <property type="match status" value="1"/>
</dbReference>
<keyword evidence="3" id="KW-0804">Transcription</keyword>
<keyword evidence="6" id="KW-1185">Reference proteome</keyword>
<evidence type="ECO:0000259" key="4">
    <source>
        <dbReference type="PROSITE" id="PS51078"/>
    </source>
</evidence>
<dbReference type="InterPro" id="IPR036388">
    <property type="entry name" value="WH-like_DNA-bd_sf"/>
</dbReference>
<dbReference type="Pfam" id="PF01614">
    <property type="entry name" value="IclR_C"/>
    <property type="match status" value="1"/>
</dbReference>
<keyword evidence="1" id="KW-0805">Transcription regulation</keyword>
<dbReference type="GO" id="GO:0003700">
    <property type="term" value="F:DNA-binding transcription factor activity"/>
    <property type="evidence" value="ECO:0007669"/>
    <property type="project" value="TreeGrafter"/>
</dbReference>
<dbReference type="InterPro" id="IPR036390">
    <property type="entry name" value="WH_DNA-bd_sf"/>
</dbReference>
<dbReference type="PANTHER" id="PTHR30136">
    <property type="entry name" value="HELIX-TURN-HELIX TRANSCRIPTIONAL REGULATOR, ICLR FAMILY"/>
    <property type="match status" value="1"/>
</dbReference>